<protein>
    <submittedName>
        <fullName evidence="1">Uncharacterized protein</fullName>
    </submittedName>
</protein>
<name>A0A1I1HA05_9GAMM</name>
<dbReference type="EMBL" id="FOLH01000003">
    <property type="protein sequence ID" value="SFC20596.1"/>
    <property type="molecule type" value="Genomic_DNA"/>
</dbReference>
<keyword evidence="2" id="KW-1185">Reference proteome</keyword>
<dbReference type="RefSeq" id="WP_143089505.1">
    <property type="nucleotide sequence ID" value="NZ_FOLH01000003.1"/>
</dbReference>
<dbReference type="AlphaFoldDB" id="A0A1I1HA05"/>
<evidence type="ECO:0000313" key="2">
    <source>
        <dbReference type="Proteomes" id="UP000199058"/>
    </source>
</evidence>
<dbReference type="OrthoDB" id="6120523at2"/>
<reference evidence="1 2" key="1">
    <citation type="submission" date="2016-10" db="EMBL/GenBank/DDBJ databases">
        <authorList>
            <person name="de Groot N.N."/>
        </authorList>
    </citation>
    <scope>NUCLEOTIDE SEQUENCE [LARGE SCALE GENOMIC DNA]</scope>
    <source>
        <strain evidence="1 2">DSM 18438</strain>
    </source>
</reference>
<dbReference type="Proteomes" id="UP000199058">
    <property type="component" value="Unassembled WGS sequence"/>
</dbReference>
<sequence>MKRPAADNTKGVPTYWKARLLLPVTGQKAYKGYWAYTQSLSEKEVRFQSEKNLKKSVEVHLEIHAIHQGVKRTIQLLGKVLSSVLLSCGTLYGIDLQIIKISKADREFLNNYMKEKQTMKLTYSSF</sequence>
<evidence type="ECO:0000313" key="1">
    <source>
        <dbReference type="EMBL" id="SFC20596.1"/>
    </source>
</evidence>
<organism evidence="1 2">
    <name type="scientific">Marinospirillum celere</name>
    <dbReference type="NCBI Taxonomy" id="1122252"/>
    <lineage>
        <taxon>Bacteria</taxon>
        <taxon>Pseudomonadati</taxon>
        <taxon>Pseudomonadota</taxon>
        <taxon>Gammaproteobacteria</taxon>
        <taxon>Oceanospirillales</taxon>
        <taxon>Oceanospirillaceae</taxon>
        <taxon>Marinospirillum</taxon>
    </lineage>
</organism>
<gene>
    <name evidence="1" type="ORF">SAMN05660443_1883</name>
</gene>
<proteinExistence type="predicted"/>
<accession>A0A1I1HA05</accession>